<dbReference type="GeneID" id="100908443"/>
<evidence type="ECO:0000313" key="2">
    <source>
        <dbReference type="RefSeq" id="XP_018493825.1"/>
    </source>
</evidence>
<accession>A0AAJ7L4N6</accession>
<proteinExistence type="predicted"/>
<evidence type="ECO:0000313" key="1">
    <source>
        <dbReference type="Proteomes" id="UP000694867"/>
    </source>
</evidence>
<organism evidence="1 2">
    <name type="scientific">Galendromus occidentalis</name>
    <name type="common">western predatory mite</name>
    <dbReference type="NCBI Taxonomy" id="34638"/>
    <lineage>
        <taxon>Eukaryota</taxon>
        <taxon>Metazoa</taxon>
        <taxon>Ecdysozoa</taxon>
        <taxon>Arthropoda</taxon>
        <taxon>Chelicerata</taxon>
        <taxon>Arachnida</taxon>
        <taxon>Acari</taxon>
        <taxon>Parasitiformes</taxon>
        <taxon>Mesostigmata</taxon>
        <taxon>Gamasina</taxon>
        <taxon>Phytoseioidea</taxon>
        <taxon>Phytoseiidae</taxon>
        <taxon>Typhlodrominae</taxon>
        <taxon>Galendromus</taxon>
    </lineage>
</organism>
<keyword evidence="1" id="KW-1185">Reference proteome</keyword>
<protein>
    <submittedName>
        <fullName evidence="2">Uncharacterized protein LOC100908443 isoform X1</fullName>
    </submittedName>
</protein>
<name>A0AAJ7L4N6_9ACAR</name>
<dbReference type="Proteomes" id="UP000694867">
    <property type="component" value="Unplaced"/>
</dbReference>
<dbReference type="RefSeq" id="XP_018493825.1">
    <property type="nucleotide sequence ID" value="XM_018638309.1"/>
</dbReference>
<dbReference type="AlphaFoldDB" id="A0AAJ7L4N6"/>
<reference evidence="2" key="1">
    <citation type="submission" date="2025-08" db="UniProtKB">
        <authorList>
            <consortium name="RefSeq"/>
        </authorList>
    </citation>
    <scope>IDENTIFICATION</scope>
</reference>
<gene>
    <name evidence="2" type="primary">LOC100908443</name>
</gene>
<sequence length="230" mass="25506">MFYRDIRLEKLETEFRNEYSSAQTSSIRVYSPIVPYQVQLSIARNNTSDSLTVVEYHIAVCSKPVPLWGNAVLASLFSPDRRCESIVTTNSSVDLLREPWTDYEISVIACYGAFDSDDPVNVSLPILKKDPEPLSGLAWVEAQRLLVWEYESPLSSGFSISICPARNDPTVLCSNIEAGPLDRQYHIDSSLGTEGGFVVVAYPFISYEGSTYRGSKSEISVNLPDASGNQ</sequence>